<dbReference type="Pfam" id="PF00079">
    <property type="entry name" value="Serpin"/>
    <property type="match status" value="3"/>
</dbReference>
<organism evidence="11 12">
    <name type="scientific">Camelus dromedarius</name>
    <name type="common">Dromedary</name>
    <name type="synonym">Arabian camel</name>
    <dbReference type="NCBI Taxonomy" id="9838"/>
    <lineage>
        <taxon>Eukaryota</taxon>
        <taxon>Metazoa</taxon>
        <taxon>Chordata</taxon>
        <taxon>Craniata</taxon>
        <taxon>Vertebrata</taxon>
        <taxon>Euteleostomi</taxon>
        <taxon>Mammalia</taxon>
        <taxon>Eutheria</taxon>
        <taxon>Laurasiatheria</taxon>
        <taxon>Artiodactyla</taxon>
        <taxon>Tylopoda</taxon>
        <taxon>Camelidae</taxon>
        <taxon>Camelus</taxon>
    </lineage>
</organism>
<dbReference type="AlphaFoldDB" id="A0A5N4CBM7"/>
<feature type="domain" description="Serpin" evidence="10">
    <location>
        <begin position="13"/>
        <end position="334"/>
    </location>
</feature>
<dbReference type="STRING" id="9838.ENSCDRP00005019646"/>
<dbReference type="Gene3D" id="3.30.497.10">
    <property type="entry name" value="Antithrombin, subunit I, domain 2"/>
    <property type="match status" value="2"/>
</dbReference>
<proteinExistence type="inferred from homology"/>
<comment type="caution">
    <text evidence="11">The sequence shown here is derived from an EMBL/GenBank/DDBJ whole genome shotgun (WGS) entry which is preliminary data.</text>
</comment>
<dbReference type="FunFam" id="2.30.39.10:FF:000001">
    <property type="entry name" value="Serpin family B member 2"/>
    <property type="match status" value="1"/>
</dbReference>
<keyword evidence="3" id="KW-0963">Cytoplasm</keyword>
<feature type="domain" description="Serpin" evidence="10">
    <location>
        <begin position="381"/>
        <end position="736"/>
    </location>
</feature>
<evidence type="ECO:0000259" key="10">
    <source>
        <dbReference type="SMART" id="SM00093"/>
    </source>
</evidence>
<dbReference type="SMART" id="SM00093">
    <property type="entry name" value="SERPIN"/>
    <property type="match status" value="2"/>
</dbReference>
<name>A0A5N4CBM7_CAMDR</name>
<comment type="function">
    <text evidence="7">Might function as an inhibitor of Lys-specific proteases. Might influence the maturation of megakaryocytes via its action as a serpin.</text>
</comment>
<dbReference type="EMBL" id="JWIN03000030">
    <property type="protein sequence ID" value="KAB1256369.1"/>
    <property type="molecule type" value="Genomic_DNA"/>
</dbReference>
<evidence type="ECO:0000313" key="11">
    <source>
        <dbReference type="EMBL" id="KAB1256369.1"/>
    </source>
</evidence>
<keyword evidence="5" id="KW-0646">Protease inhibitor</keyword>
<dbReference type="CDD" id="cd19956">
    <property type="entry name" value="serpinB"/>
    <property type="match status" value="1"/>
</dbReference>
<dbReference type="FunFam" id="3.30.497.10:FF:000015">
    <property type="entry name" value="Serpin family B member 7"/>
    <property type="match status" value="1"/>
</dbReference>
<dbReference type="Proteomes" id="UP000299084">
    <property type="component" value="Unassembled WGS sequence"/>
</dbReference>
<dbReference type="InterPro" id="IPR042185">
    <property type="entry name" value="Serpin_sf_2"/>
</dbReference>
<dbReference type="SUPFAM" id="SSF56574">
    <property type="entry name" value="Serpins"/>
    <property type="match status" value="2"/>
</dbReference>
<evidence type="ECO:0000256" key="3">
    <source>
        <dbReference type="ARBA" id="ARBA00022490"/>
    </source>
</evidence>
<protein>
    <recommendedName>
        <fullName evidence="8">Serpin B7</fullName>
    </recommendedName>
    <alternativeName>
        <fullName evidence="9">Megsin</fullName>
    </alternativeName>
</protein>
<evidence type="ECO:0000256" key="5">
    <source>
        <dbReference type="ARBA" id="ARBA00022690"/>
    </source>
</evidence>
<comment type="subcellular location">
    <subcellularLocation>
        <location evidence="1">Cytoplasm</location>
    </subcellularLocation>
</comment>
<dbReference type="GO" id="GO:0005615">
    <property type="term" value="C:extracellular space"/>
    <property type="evidence" value="ECO:0007669"/>
    <property type="project" value="InterPro"/>
</dbReference>
<dbReference type="PANTHER" id="PTHR11461">
    <property type="entry name" value="SERINE PROTEASE INHIBITOR, SERPIN"/>
    <property type="match status" value="1"/>
</dbReference>
<dbReference type="GO" id="GO:0005737">
    <property type="term" value="C:cytoplasm"/>
    <property type="evidence" value="ECO:0007669"/>
    <property type="project" value="UniProtKB-SubCell"/>
</dbReference>
<keyword evidence="6" id="KW-0722">Serine protease inhibitor</keyword>
<dbReference type="PANTHER" id="PTHR11461:SF323">
    <property type="entry name" value="SERPIN DOMAIN-CONTAINING PROTEIN"/>
    <property type="match status" value="1"/>
</dbReference>
<dbReference type="GO" id="GO:0004867">
    <property type="term" value="F:serine-type endopeptidase inhibitor activity"/>
    <property type="evidence" value="ECO:0007669"/>
    <property type="project" value="UniProtKB-KW"/>
</dbReference>
<evidence type="ECO:0000256" key="2">
    <source>
        <dbReference type="ARBA" id="ARBA00006426"/>
    </source>
</evidence>
<accession>A0A5N4CBM7</accession>
<keyword evidence="4" id="KW-0597">Phosphoprotein</keyword>
<evidence type="ECO:0000256" key="1">
    <source>
        <dbReference type="ARBA" id="ARBA00004496"/>
    </source>
</evidence>
<dbReference type="Gene3D" id="2.30.39.10">
    <property type="entry name" value="Alpha-1-antitrypsin, domain 1"/>
    <property type="match status" value="2"/>
</dbReference>
<evidence type="ECO:0000256" key="6">
    <source>
        <dbReference type="ARBA" id="ARBA00022900"/>
    </source>
</evidence>
<keyword evidence="12" id="KW-1185">Reference proteome</keyword>
<evidence type="ECO:0000256" key="4">
    <source>
        <dbReference type="ARBA" id="ARBA00022553"/>
    </source>
</evidence>
<dbReference type="PROSITE" id="PS00284">
    <property type="entry name" value="SERPIN"/>
    <property type="match status" value="2"/>
</dbReference>
<gene>
    <name evidence="11" type="primary">Serpin B7</name>
    <name evidence="11" type="ORF">Cadr_000027585</name>
</gene>
<dbReference type="InterPro" id="IPR042178">
    <property type="entry name" value="Serpin_sf_1"/>
</dbReference>
<dbReference type="InterPro" id="IPR000215">
    <property type="entry name" value="Serpin_fam"/>
</dbReference>
<evidence type="ECO:0000256" key="7">
    <source>
        <dbReference type="ARBA" id="ARBA00057920"/>
    </source>
</evidence>
<comment type="similarity">
    <text evidence="2">Belongs to the serpin family. Ov-serpin subfamily.</text>
</comment>
<dbReference type="InterPro" id="IPR036186">
    <property type="entry name" value="Serpin_sf"/>
</dbReference>
<evidence type="ECO:0000313" key="12">
    <source>
        <dbReference type="Proteomes" id="UP000299084"/>
    </source>
</evidence>
<reference evidence="11 12" key="1">
    <citation type="journal article" date="2019" name="Mol. Ecol. Resour.">
        <title>Improving Illumina assemblies with Hi-C and long reads: an example with the North African dromedary.</title>
        <authorList>
            <person name="Elbers J.P."/>
            <person name="Rogers M.F."/>
            <person name="Perelman P.L."/>
            <person name="Proskuryakova A.A."/>
            <person name="Serdyukova N.A."/>
            <person name="Johnson W.E."/>
            <person name="Horin P."/>
            <person name="Corander J."/>
            <person name="Murphy D."/>
            <person name="Burger P.A."/>
        </authorList>
    </citation>
    <scope>NUCLEOTIDE SEQUENCE [LARGE SCALE GENOMIC DNA]</scope>
    <source>
        <strain evidence="11">Drom800</strain>
        <tissue evidence="11">Blood</tissue>
    </source>
</reference>
<evidence type="ECO:0000256" key="9">
    <source>
        <dbReference type="ARBA" id="ARBA00079300"/>
    </source>
</evidence>
<dbReference type="InterPro" id="IPR023795">
    <property type="entry name" value="Serpin_CS"/>
</dbReference>
<evidence type="ECO:0000256" key="8">
    <source>
        <dbReference type="ARBA" id="ARBA00071176"/>
    </source>
</evidence>
<sequence>MASLAAANGEFCFNLFREMDNSQGSGNVFFSSLSLFTALALVRLGARGDCAAQVDKPGIRSQLKRVLSDINSSHKDYELSIVNGLFAEKMFDIRKDYIECAEKLYNAKVERVDFTNDIEDTRHKINKWIENETHGKIKNIFHQGTISSAAVMVLVNAVYFKGKWESAFTKSETLNCRFRSPKCPGKAVAMMHQERKFNLSVIKDPSMQVLELRYHGGISMYIMLPENDLSQFKIEKNYEAKHYLKALGLRDIFDESRADLSGIAAGGRLYMSKLMHKSYIEVTEEGTEATAATGNDFVEKQLPDSTVFRADHPFLFVIRKNDIILFSGKEFFRLLYWNHTPRLGKVAAGPPDTGKTLFAFGFQTPGEAMESLSAANAQFCFEVFKEMSYDHTVENIFFSPLSLLSTLAVVLFGARGDSASQMEKCAQDTGVHSHIQAVLSDITKSSHSQVHVASGMFAEEAHPFLPEYLDCIEQLYNLKPENLDFKNNLEEARMQINSRIENKTKGEIKDLLLPNSLTASDQLVLVNAISYRGTWKYAFQKDQTTAMAFRLDESQSKPVQMMRLQGLLKLGSIKEPRVQVLEMPDAEDHLSMVIVLPSEDVGLGRVTREITYEKLNNWLGSANMKDAAVVLHLPQLRLDGYHEDLTSILAALGMADVFDLSRANLSGITAGSGLVVSKIIHKATLEVTESGSESTFTNQTSKAENPEIFKVDRPFLLFILHKETKMILFYGRVSTP</sequence>
<dbReference type="InterPro" id="IPR023796">
    <property type="entry name" value="Serpin_dom"/>
</dbReference>